<feature type="transmembrane region" description="Helical" evidence="7">
    <location>
        <begin position="102"/>
        <end position="121"/>
    </location>
</feature>
<feature type="transmembrane region" description="Helical" evidence="7">
    <location>
        <begin position="326"/>
        <end position="348"/>
    </location>
</feature>
<feature type="transmembrane region" description="Helical" evidence="7">
    <location>
        <begin position="74"/>
        <end position="96"/>
    </location>
</feature>
<evidence type="ECO:0000256" key="1">
    <source>
        <dbReference type="ARBA" id="ARBA00004651"/>
    </source>
</evidence>
<comment type="caution">
    <text evidence="9">The sequence shown here is derived from an EMBL/GenBank/DDBJ whole genome shotgun (WGS) entry which is preliminary data.</text>
</comment>
<reference evidence="9 10" key="1">
    <citation type="submission" date="2020-08" db="EMBL/GenBank/DDBJ databases">
        <title>Cohnella phylogeny.</title>
        <authorList>
            <person name="Dunlap C."/>
        </authorList>
    </citation>
    <scope>NUCLEOTIDE SEQUENCE [LARGE SCALE GENOMIC DNA]</scope>
    <source>
        <strain evidence="9 10">DSM 103658</strain>
    </source>
</reference>
<dbReference type="SUPFAM" id="SSF103473">
    <property type="entry name" value="MFS general substrate transporter"/>
    <property type="match status" value="1"/>
</dbReference>
<dbReference type="AlphaFoldDB" id="A0A841T9T0"/>
<dbReference type="GO" id="GO:0005886">
    <property type="term" value="C:plasma membrane"/>
    <property type="evidence" value="ECO:0007669"/>
    <property type="project" value="UniProtKB-SubCell"/>
</dbReference>
<keyword evidence="5 7" id="KW-1133">Transmembrane helix</keyword>
<keyword evidence="6 7" id="KW-0472">Membrane</keyword>
<sequence>MSFWQLHPNVKLRIVMNFILNALTNMFTPFMAVYFAKTLGTTVAGVAAILSVVVGLLSGVISGHYADRIGRKKLMIVGETTAGVALLVMALVNSPWMESAPLTLIMVLLMSAGTGLMRPAFDAMLIDVSTPESRPVMYRIMYWSNNLSFSIAGMLGAYFFSHYLFELFLFVAVVTLIAVAVTQLFILETLPKALETENAAGKRTGRSLKSTSLLLSYGKVFKDKTFLMFVIGMCLVNSVEKNLYEYMGIRLEAQMHGAAWLPWLDARVDGLAMQGYLRTENTLLVVVLSLFIGKLFRRSDGRMMLFAIFLNVIGYAYLAYGNLPAVLLLFMLIATIGELLYVPIMQSLEADIIPEDSRSAYLAIGGMGYQLGIIIAGLNVILGGFIPSGGMALMIFLTGIAAIFILMSVIQRVAGQKAPVQTTAGQSTT</sequence>
<keyword evidence="2" id="KW-0813">Transport</keyword>
<protein>
    <submittedName>
        <fullName evidence="9">MFS transporter</fullName>
    </submittedName>
</protein>
<dbReference type="PROSITE" id="PS50850">
    <property type="entry name" value="MFS"/>
    <property type="match status" value="1"/>
</dbReference>
<dbReference type="EMBL" id="JACJVN010000048">
    <property type="protein sequence ID" value="MBB6678064.1"/>
    <property type="molecule type" value="Genomic_DNA"/>
</dbReference>
<evidence type="ECO:0000256" key="4">
    <source>
        <dbReference type="ARBA" id="ARBA00022692"/>
    </source>
</evidence>
<feature type="domain" description="Major facilitator superfamily (MFS) profile" evidence="8">
    <location>
        <begin position="1"/>
        <end position="413"/>
    </location>
</feature>
<proteinExistence type="predicted"/>
<keyword evidence="10" id="KW-1185">Reference proteome</keyword>
<evidence type="ECO:0000313" key="9">
    <source>
        <dbReference type="EMBL" id="MBB6678064.1"/>
    </source>
</evidence>
<dbReference type="InterPro" id="IPR036259">
    <property type="entry name" value="MFS_trans_sf"/>
</dbReference>
<dbReference type="Pfam" id="PF07690">
    <property type="entry name" value="MFS_1"/>
    <property type="match status" value="1"/>
</dbReference>
<evidence type="ECO:0000313" key="10">
    <source>
        <dbReference type="Proteomes" id="UP000574133"/>
    </source>
</evidence>
<gene>
    <name evidence="9" type="ORF">H4Q31_12160</name>
</gene>
<dbReference type="InterPro" id="IPR011701">
    <property type="entry name" value="MFS"/>
</dbReference>
<dbReference type="Gene3D" id="1.20.1250.20">
    <property type="entry name" value="MFS general substrate transporter like domains"/>
    <property type="match status" value="1"/>
</dbReference>
<feature type="transmembrane region" description="Helical" evidence="7">
    <location>
        <begin position="142"/>
        <end position="161"/>
    </location>
</feature>
<dbReference type="GO" id="GO:0022857">
    <property type="term" value="F:transmembrane transporter activity"/>
    <property type="evidence" value="ECO:0007669"/>
    <property type="project" value="InterPro"/>
</dbReference>
<accession>A0A841T9T0</accession>
<dbReference type="PANTHER" id="PTHR23517:SF3">
    <property type="entry name" value="INTEGRAL MEMBRANE TRANSPORT PROTEIN"/>
    <property type="match status" value="1"/>
</dbReference>
<feature type="transmembrane region" description="Helical" evidence="7">
    <location>
        <begin position="303"/>
        <end position="320"/>
    </location>
</feature>
<evidence type="ECO:0000256" key="5">
    <source>
        <dbReference type="ARBA" id="ARBA00022989"/>
    </source>
</evidence>
<name>A0A841T9T0_9BACL</name>
<feature type="transmembrane region" description="Helical" evidence="7">
    <location>
        <begin position="42"/>
        <end position="62"/>
    </location>
</feature>
<keyword evidence="4 7" id="KW-0812">Transmembrane</keyword>
<feature type="transmembrane region" description="Helical" evidence="7">
    <location>
        <begin position="167"/>
        <end position="187"/>
    </location>
</feature>
<feature type="transmembrane region" description="Helical" evidence="7">
    <location>
        <begin position="12"/>
        <end position="36"/>
    </location>
</feature>
<evidence type="ECO:0000256" key="3">
    <source>
        <dbReference type="ARBA" id="ARBA00022475"/>
    </source>
</evidence>
<comment type="subcellular location">
    <subcellularLocation>
        <location evidence="1">Cell membrane</location>
        <topology evidence="1">Multi-pass membrane protein</topology>
    </subcellularLocation>
</comment>
<dbReference type="PANTHER" id="PTHR23517">
    <property type="entry name" value="RESISTANCE PROTEIN MDTM, PUTATIVE-RELATED-RELATED"/>
    <property type="match status" value="1"/>
</dbReference>
<feature type="transmembrane region" description="Helical" evidence="7">
    <location>
        <begin position="360"/>
        <end position="386"/>
    </location>
</feature>
<evidence type="ECO:0000259" key="8">
    <source>
        <dbReference type="PROSITE" id="PS50850"/>
    </source>
</evidence>
<evidence type="ECO:0000256" key="2">
    <source>
        <dbReference type="ARBA" id="ARBA00022448"/>
    </source>
</evidence>
<keyword evidence="3" id="KW-1003">Cell membrane</keyword>
<dbReference type="InterPro" id="IPR050171">
    <property type="entry name" value="MFS_Transporters"/>
</dbReference>
<organism evidence="9 10">
    <name type="scientific">Cohnella lubricantis</name>
    <dbReference type="NCBI Taxonomy" id="2163172"/>
    <lineage>
        <taxon>Bacteria</taxon>
        <taxon>Bacillati</taxon>
        <taxon>Bacillota</taxon>
        <taxon>Bacilli</taxon>
        <taxon>Bacillales</taxon>
        <taxon>Paenibacillaceae</taxon>
        <taxon>Cohnella</taxon>
    </lineage>
</organism>
<dbReference type="Proteomes" id="UP000574133">
    <property type="component" value="Unassembled WGS sequence"/>
</dbReference>
<feature type="transmembrane region" description="Helical" evidence="7">
    <location>
        <begin position="392"/>
        <end position="410"/>
    </location>
</feature>
<dbReference type="RefSeq" id="WP_185179338.1">
    <property type="nucleotide sequence ID" value="NZ_CBCSEP010000029.1"/>
</dbReference>
<evidence type="ECO:0000256" key="6">
    <source>
        <dbReference type="ARBA" id="ARBA00023136"/>
    </source>
</evidence>
<dbReference type="InterPro" id="IPR020846">
    <property type="entry name" value="MFS_dom"/>
</dbReference>
<evidence type="ECO:0000256" key="7">
    <source>
        <dbReference type="SAM" id="Phobius"/>
    </source>
</evidence>